<evidence type="ECO:0000259" key="1">
    <source>
        <dbReference type="Pfam" id="PF14310"/>
    </source>
</evidence>
<dbReference type="PANTHER" id="PTHR42721">
    <property type="entry name" value="SUGAR HYDROLASE-RELATED"/>
    <property type="match status" value="1"/>
</dbReference>
<dbReference type="OrthoDB" id="786531at2759"/>
<dbReference type="EMBL" id="RWGY01000013">
    <property type="protein sequence ID" value="TVU23580.1"/>
    <property type="molecule type" value="Genomic_DNA"/>
</dbReference>
<organism evidence="2 3">
    <name type="scientific">Eragrostis curvula</name>
    <name type="common">weeping love grass</name>
    <dbReference type="NCBI Taxonomy" id="38414"/>
    <lineage>
        <taxon>Eukaryota</taxon>
        <taxon>Viridiplantae</taxon>
        <taxon>Streptophyta</taxon>
        <taxon>Embryophyta</taxon>
        <taxon>Tracheophyta</taxon>
        <taxon>Spermatophyta</taxon>
        <taxon>Magnoliopsida</taxon>
        <taxon>Liliopsida</taxon>
        <taxon>Poales</taxon>
        <taxon>Poaceae</taxon>
        <taxon>PACMAD clade</taxon>
        <taxon>Chloridoideae</taxon>
        <taxon>Eragrostideae</taxon>
        <taxon>Eragrostidinae</taxon>
        <taxon>Eragrostis</taxon>
    </lineage>
</organism>
<dbReference type="PANTHER" id="PTHR42721:SF45">
    <property type="entry name" value="BETA-D-XYLOSIDASE 2-RELATED"/>
    <property type="match status" value="1"/>
</dbReference>
<dbReference type="GO" id="GO:0009044">
    <property type="term" value="F:xylan 1,4-beta-xylosidase activity"/>
    <property type="evidence" value="ECO:0007669"/>
    <property type="project" value="InterPro"/>
</dbReference>
<sequence>LSNAKFTHTLAHAPAQLTVQLSGHQHTTTASLLNATRAANAAARVEHARCEGLAVPVHVDVRNVGDRDGAHTVLVYHAAPPAVAAGEEGAPVRQLVAFEKVHVPAGGVARVEMSLDVCEELSRCLFLSLQRQRWKSIKLERHRITQIIEVYANDY</sequence>
<dbReference type="GO" id="GO:0045493">
    <property type="term" value="P:xylan catabolic process"/>
    <property type="evidence" value="ECO:0007669"/>
    <property type="project" value="InterPro"/>
</dbReference>
<protein>
    <recommendedName>
        <fullName evidence="1">Fibronectin type III-like domain-containing protein</fullName>
    </recommendedName>
</protein>
<dbReference type="InterPro" id="IPR044993">
    <property type="entry name" value="BXL"/>
</dbReference>
<dbReference type="InterPro" id="IPR026891">
    <property type="entry name" value="Fn3-like"/>
</dbReference>
<reference evidence="2 3" key="1">
    <citation type="journal article" date="2019" name="Sci. Rep.">
        <title>A high-quality genome of Eragrostis curvula grass provides insights into Poaceae evolution and supports new strategies to enhance forage quality.</title>
        <authorList>
            <person name="Carballo J."/>
            <person name="Santos B.A.C.M."/>
            <person name="Zappacosta D."/>
            <person name="Garbus I."/>
            <person name="Selva J.P."/>
            <person name="Gallo C.A."/>
            <person name="Diaz A."/>
            <person name="Albertini E."/>
            <person name="Caccamo M."/>
            <person name="Echenique V."/>
        </authorList>
    </citation>
    <scope>NUCLEOTIDE SEQUENCE [LARGE SCALE GENOMIC DNA]</scope>
    <source>
        <strain evidence="3">cv. Victoria</strain>
        <tissue evidence="2">Leaf</tissue>
    </source>
</reference>
<comment type="caution">
    <text evidence="2">The sequence shown here is derived from an EMBL/GenBank/DDBJ whole genome shotgun (WGS) entry which is preliminary data.</text>
</comment>
<dbReference type="GO" id="GO:0046556">
    <property type="term" value="F:alpha-L-arabinofuranosidase activity"/>
    <property type="evidence" value="ECO:0007669"/>
    <property type="project" value="TreeGrafter"/>
</dbReference>
<dbReference type="GO" id="GO:0031222">
    <property type="term" value="P:arabinan catabolic process"/>
    <property type="evidence" value="ECO:0007669"/>
    <property type="project" value="TreeGrafter"/>
</dbReference>
<feature type="domain" description="Fibronectin type III-like" evidence="1">
    <location>
        <begin position="71"/>
        <end position="122"/>
    </location>
</feature>
<dbReference type="Proteomes" id="UP000324897">
    <property type="component" value="Chromosome 2"/>
</dbReference>
<gene>
    <name evidence="2" type="ORF">EJB05_25954</name>
</gene>
<dbReference type="InterPro" id="IPR013783">
    <property type="entry name" value="Ig-like_fold"/>
</dbReference>
<feature type="non-terminal residue" evidence="2">
    <location>
        <position position="1"/>
    </location>
</feature>
<name>A0A5J9UK69_9POAL</name>
<proteinExistence type="predicted"/>
<evidence type="ECO:0000313" key="2">
    <source>
        <dbReference type="EMBL" id="TVU23580.1"/>
    </source>
</evidence>
<dbReference type="Pfam" id="PF14310">
    <property type="entry name" value="Fn3-like"/>
    <property type="match status" value="1"/>
</dbReference>
<dbReference type="AlphaFoldDB" id="A0A5J9UK69"/>
<accession>A0A5J9UK69</accession>
<keyword evidence="3" id="KW-1185">Reference proteome</keyword>
<evidence type="ECO:0000313" key="3">
    <source>
        <dbReference type="Proteomes" id="UP000324897"/>
    </source>
</evidence>
<dbReference type="Gene3D" id="2.60.40.10">
    <property type="entry name" value="Immunoglobulins"/>
    <property type="match status" value="1"/>
</dbReference>